<dbReference type="Pfam" id="PF12680">
    <property type="entry name" value="SnoaL_2"/>
    <property type="match status" value="1"/>
</dbReference>
<organism evidence="2 3">
    <name type="scientific">Shewanella holmiensis</name>
    <dbReference type="NCBI Taxonomy" id="2952222"/>
    <lineage>
        <taxon>Bacteria</taxon>
        <taxon>Pseudomonadati</taxon>
        <taxon>Pseudomonadota</taxon>
        <taxon>Gammaproteobacteria</taxon>
        <taxon>Alteromonadales</taxon>
        <taxon>Shewanellaceae</taxon>
        <taxon>Shewanella</taxon>
    </lineage>
</organism>
<dbReference type="InterPro" id="IPR032710">
    <property type="entry name" value="NTF2-like_dom_sf"/>
</dbReference>
<feature type="domain" description="SnoaL-like" evidence="1">
    <location>
        <begin position="18"/>
        <end position="119"/>
    </location>
</feature>
<comment type="caution">
    <text evidence="2">The sequence shown here is derived from an EMBL/GenBank/DDBJ whole genome shotgun (WGS) entry which is preliminary data.</text>
</comment>
<protein>
    <submittedName>
        <fullName evidence="2">Nuclear transport factor 2 family protein</fullName>
    </submittedName>
</protein>
<dbReference type="SUPFAM" id="SSF54427">
    <property type="entry name" value="NTF2-like"/>
    <property type="match status" value="1"/>
</dbReference>
<sequence length="124" mass="13894">MPSDYSAQELATIALIDKQLDAYNARDIEAFVATYHDEIEVFTLVGGLQYQGKEILKAKYAAKFAGLKYLHATSLTRIVHGQYLVDHELAESASEDENNIDRSVKVIAAYEVEHGLIRRVTFMG</sequence>
<dbReference type="EMBL" id="JAMTCD010000002">
    <property type="protein sequence ID" value="MCT7940505.1"/>
    <property type="molecule type" value="Genomic_DNA"/>
</dbReference>
<accession>A0A9X3ATH5</accession>
<gene>
    <name evidence="2" type="ORF">NE535_01630</name>
</gene>
<reference evidence="2" key="1">
    <citation type="journal article" date="2023" name="Int. J. Syst. Evol. Microbiol.">
        <title>&lt;i&gt;Shewanella septentrionalis&lt;/i&gt; sp. nov. and &lt;i&gt;Shewanella holmiensis&lt;/i&gt; sp. nov., isolated from Baltic Sea water and sediments.</title>
        <authorList>
            <person name="Martin-Rodriguez A.J."/>
            <person name="Thorell K."/>
            <person name="Joffre E."/>
            <person name="Jensie-Markopoulos S."/>
            <person name="Moore E.R.B."/>
            <person name="Sjoling A."/>
        </authorList>
    </citation>
    <scope>NUCLEOTIDE SEQUENCE</scope>
    <source>
        <strain evidence="2">SP1S2-7</strain>
    </source>
</reference>
<evidence type="ECO:0000313" key="2">
    <source>
        <dbReference type="EMBL" id="MCT7940505.1"/>
    </source>
</evidence>
<dbReference type="InterPro" id="IPR008317">
    <property type="entry name" value="UCP030561"/>
</dbReference>
<proteinExistence type="predicted"/>
<evidence type="ECO:0000313" key="3">
    <source>
        <dbReference type="Proteomes" id="UP001155546"/>
    </source>
</evidence>
<dbReference type="InterPro" id="IPR037401">
    <property type="entry name" value="SnoaL-like"/>
</dbReference>
<name>A0A9X3ATH5_9GAMM</name>
<dbReference type="Gene3D" id="3.10.450.50">
    <property type="match status" value="1"/>
</dbReference>
<dbReference type="PIRSF" id="PIRSF030561">
    <property type="entry name" value="UCP030561"/>
    <property type="match status" value="1"/>
</dbReference>
<evidence type="ECO:0000259" key="1">
    <source>
        <dbReference type="Pfam" id="PF12680"/>
    </source>
</evidence>
<dbReference type="RefSeq" id="WP_261296958.1">
    <property type="nucleotide sequence ID" value="NZ_JAMTCD010000002.1"/>
</dbReference>
<keyword evidence="3" id="KW-1185">Reference proteome</keyword>
<dbReference type="Proteomes" id="UP001155546">
    <property type="component" value="Unassembled WGS sequence"/>
</dbReference>
<dbReference type="AlphaFoldDB" id="A0A9X3ATH5"/>